<keyword evidence="2" id="KW-1185">Reference proteome</keyword>
<name>A0ABU6UBQ0_9FABA</name>
<sequence length="83" mass="8901">MIPLHGAASRLVAVTGVPSSAVLTDSSLRSPPLPSSAVLTGSFLFVPSLCLNNRRRLQKSGSFFVELILFTMARVLNKKESKS</sequence>
<accession>A0ABU6UBQ0</accession>
<proteinExistence type="predicted"/>
<reference evidence="1 2" key="1">
    <citation type="journal article" date="2023" name="Plants (Basel)">
        <title>Bridging the Gap: Combining Genomics and Transcriptomics Approaches to Understand Stylosanthes scabra, an Orphan Legume from the Brazilian Caatinga.</title>
        <authorList>
            <person name="Ferreira-Neto J.R.C."/>
            <person name="da Silva M.D."/>
            <person name="Binneck E."/>
            <person name="de Melo N.F."/>
            <person name="da Silva R.H."/>
            <person name="de Melo A.L.T.M."/>
            <person name="Pandolfi V."/>
            <person name="Bustamante F.O."/>
            <person name="Brasileiro-Vidal A.C."/>
            <person name="Benko-Iseppon A.M."/>
        </authorList>
    </citation>
    <scope>NUCLEOTIDE SEQUENCE [LARGE SCALE GENOMIC DNA]</scope>
    <source>
        <tissue evidence="1">Leaves</tissue>
    </source>
</reference>
<organism evidence="1 2">
    <name type="scientific">Stylosanthes scabra</name>
    <dbReference type="NCBI Taxonomy" id="79078"/>
    <lineage>
        <taxon>Eukaryota</taxon>
        <taxon>Viridiplantae</taxon>
        <taxon>Streptophyta</taxon>
        <taxon>Embryophyta</taxon>
        <taxon>Tracheophyta</taxon>
        <taxon>Spermatophyta</taxon>
        <taxon>Magnoliopsida</taxon>
        <taxon>eudicotyledons</taxon>
        <taxon>Gunneridae</taxon>
        <taxon>Pentapetalae</taxon>
        <taxon>rosids</taxon>
        <taxon>fabids</taxon>
        <taxon>Fabales</taxon>
        <taxon>Fabaceae</taxon>
        <taxon>Papilionoideae</taxon>
        <taxon>50 kb inversion clade</taxon>
        <taxon>dalbergioids sensu lato</taxon>
        <taxon>Dalbergieae</taxon>
        <taxon>Pterocarpus clade</taxon>
        <taxon>Stylosanthes</taxon>
    </lineage>
</organism>
<evidence type="ECO:0000313" key="1">
    <source>
        <dbReference type="EMBL" id="MED6158451.1"/>
    </source>
</evidence>
<dbReference type="Proteomes" id="UP001341840">
    <property type="component" value="Unassembled WGS sequence"/>
</dbReference>
<comment type="caution">
    <text evidence="1">The sequence shown here is derived from an EMBL/GenBank/DDBJ whole genome shotgun (WGS) entry which is preliminary data.</text>
</comment>
<evidence type="ECO:0000313" key="2">
    <source>
        <dbReference type="Proteomes" id="UP001341840"/>
    </source>
</evidence>
<dbReference type="EMBL" id="JASCZI010120975">
    <property type="protein sequence ID" value="MED6158451.1"/>
    <property type="molecule type" value="Genomic_DNA"/>
</dbReference>
<gene>
    <name evidence="1" type="ORF">PIB30_032896</name>
</gene>
<protein>
    <submittedName>
        <fullName evidence="1">Uncharacterized protein</fullName>
    </submittedName>
</protein>